<dbReference type="InterPro" id="IPR001753">
    <property type="entry name" value="Enoyl-CoA_hydra/iso"/>
</dbReference>
<dbReference type="PANTHER" id="PTHR11941:SF54">
    <property type="entry name" value="ENOYL-COA HYDRATASE, MITOCHONDRIAL"/>
    <property type="match status" value="1"/>
</dbReference>
<dbReference type="PANTHER" id="PTHR11941">
    <property type="entry name" value="ENOYL-COA HYDRATASE-RELATED"/>
    <property type="match status" value="1"/>
</dbReference>
<dbReference type="Gene3D" id="3.90.226.10">
    <property type="entry name" value="2-enoyl-CoA Hydratase, Chain A, domain 1"/>
    <property type="match status" value="1"/>
</dbReference>
<evidence type="ECO:0000256" key="2">
    <source>
        <dbReference type="ARBA" id="ARBA00023239"/>
    </source>
</evidence>
<dbReference type="GO" id="GO:0006635">
    <property type="term" value="P:fatty acid beta-oxidation"/>
    <property type="evidence" value="ECO:0007669"/>
    <property type="project" value="TreeGrafter"/>
</dbReference>
<dbReference type="SUPFAM" id="SSF52096">
    <property type="entry name" value="ClpP/crotonase"/>
    <property type="match status" value="1"/>
</dbReference>
<protein>
    <submittedName>
        <fullName evidence="3">Putative enoyl-CoA hydratase</fullName>
    </submittedName>
</protein>
<keyword evidence="4" id="KW-1185">Reference proteome</keyword>
<name>U2Y8G5_9SPHN</name>
<sequence length="268" mass="29004">MSKPYETLDITIADHIAVLTLSREERRNAISSRMNVELPRAWRQLEEDPTVRVIVVTGAGSKAFCTGADLGDLPKTEDPEFAKQLASIGWTGRQNGVTKPVIAAINGLAVGAGLHFAADCDIVLAADHAQFIDSHVAVGLIAALEPIGLARRMPLGAVMKLALTGGDERLSAQEAWRLGMVDEIMPLDALMPRAMQLAASIARHSPTAVARTRAAIWASKELPLGEALEHGWRYILAQNDHPDISEGVAAFLEKRPARWRDREAGDLD</sequence>
<gene>
    <name evidence="3" type="ORF">NT2_05_04570</name>
</gene>
<organism evidence="3 4">
    <name type="scientific">Caenibius tardaugens NBRC 16725</name>
    <dbReference type="NCBI Taxonomy" id="1219035"/>
    <lineage>
        <taxon>Bacteria</taxon>
        <taxon>Pseudomonadati</taxon>
        <taxon>Pseudomonadota</taxon>
        <taxon>Alphaproteobacteria</taxon>
        <taxon>Sphingomonadales</taxon>
        <taxon>Erythrobacteraceae</taxon>
        <taxon>Caenibius</taxon>
    </lineage>
</organism>
<dbReference type="InterPro" id="IPR014748">
    <property type="entry name" value="Enoyl-CoA_hydra_C"/>
</dbReference>
<dbReference type="Pfam" id="PF00378">
    <property type="entry name" value="ECH_1"/>
    <property type="match status" value="1"/>
</dbReference>
<dbReference type="Gene3D" id="1.10.12.10">
    <property type="entry name" value="Lyase 2-enoyl-coa Hydratase, Chain A, domain 2"/>
    <property type="match status" value="1"/>
</dbReference>
<evidence type="ECO:0000313" key="3">
    <source>
        <dbReference type="EMBL" id="GAD49536.1"/>
    </source>
</evidence>
<dbReference type="AlphaFoldDB" id="U2Y8G5"/>
<dbReference type="RefSeq" id="WP_021690442.1">
    <property type="nucleotide sequence ID" value="NZ_BASZ01000005.1"/>
</dbReference>
<evidence type="ECO:0000256" key="1">
    <source>
        <dbReference type="ARBA" id="ARBA00005254"/>
    </source>
</evidence>
<dbReference type="InterPro" id="IPR029045">
    <property type="entry name" value="ClpP/crotonase-like_dom_sf"/>
</dbReference>
<accession>U2Y8G5</accession>
<dbReference type="EMBL" id="BASZ01000005">
    <property type="protein sequence ID" value="GAD49536.1"/>
    <property type="molecule type" value="Genomic_DNA"/>
</dbReference>
<dbReference type="OrthoDB" id="9807606at2"/>
<dbReference type="GO" id="GO:0016829">
    <property type="term" value="F:lyase activity"/>
    <property type="evidence" value="ECO:0007669"/>
    <property type="project" value="UniProtKB-KW"/>
</dbReference>
<comment type="similarity">
    <text evidence="1">Belongs to the enoyl-CoA hydratase/isomerase family.</text>
</comment>
<keyword evidence="2" id="KW-0456">Lyase</keyword>
<evidence type="ECO:0000313" key="4">
    <source>
        <dbReference type="Proteomes" id="UP000016568"/>
    </source>
</evidence>
<dbReference type="eggNOG" id="COG1024">
    <property type="taxonomic scope" value="Bacteria"/>
</dbReference>
<comment type="caution">
    <text evidence="3">The sequence shown here is derived from an EMBL/GenBank/DDBJ whole genome shotgun (WGS) entry which is preliminary data.</text>
</comment>
<dbReference type="CDD" id="cd06558">
    <property type="entry name" value="crotonase-like"/>
    <property type="match status" value="1"/>
</dbReference>
<dbReference type="KEGG" id="ntd:EGO55_13545"/>
<proteinExistence type="inferred from homology"/>
<dbReference type="Proteomes" id="UP000016568">
    <property type="component" value="Unassembled WGS sequence"/>
</dbReference>
<reference evidence="3 4" key="1">
    <citation type="submission" date="2013-09" db="EMBL/GenBank/DDBJ databases">
        <title>Whole genome shotgun sequence of Novosphingobium tardaugens NBRC 16725.</title>
        <authorList>
            <person name="Isaki S."/>
            <person name="Hosoyama A."/>
            <person name="Tsuchikane K."/>
            <person name="Katsumata H."/>
            <person name="Ando Y."/>
            <person name="Yamazaki S."/>
            <person name="Fujita N."/>
        </authorList>
    </citation>
    <scope>NUCLEOTIDE SEQUENCE [LARGE SCALE GENOMIC DNA]</scope>
    <source>
        <strain evidence="3 4">NBRC 16725</strain>
    </source>
</reference>